<gene>
    <name evidence="1" type="ORF">ABID43_001851</name>
</gene>
<dbReference type="RefSeq" id="WP_238276773.1">
    <property type="nucleotide sequence ID" value="NZ_BPQL01000018.1"/>
</dbReference>
<evidence type="ECO:0000313" key="2">
    <source>
        <dbReference type="Proteomes" id="UP001549145"/>
    </source>
</evidence>
<name>A0ABV2L620_9HYPH</name>
<reference evidence="1 2" key="1">
    <citation type="submission" date="2024-06" db="EMBL/GenBank/DDBJ databases">
        <title>Genomic Encyclopedia of Type Strains, Phase IV (KMG-IV): sequencing the most valuable type-strain genomes for metagenomic binning, comparative biology and taxonomic classification.</title>
        <authorList>
            <person name="Goeker M."/>
        </authorList>
    </citation>
    <scope>NUCLEOTIDE SEQUENCE [LARGE SCALE GENOMIC DNA]</scope>
    <source>
        <strain evidence="1 2">DSM 21331</strain>
    </source>
</reference>
<sequence length="123" mass="13616">MPAPATIPADPKLWRKAFIDLRPSVVPCPGFTLQSWGGTHEACVEFLDRWADEAASLGWTTLDLFGVHPEAGTIRPDFCGAMVLSAERVSAITDKHMRFGNMTFYRDKPGRPNGAVPLWLFGR</sequence>
<accession>A0ABV2L620</accession>
<protein>
    <submittedName>
        <fullName evidence="1">Uncharacterized protein</fullName>
    </submittedName>
</protein>
<dbReference type="EMBL" id="JBEPMM010000004">
    <property type="protein sequence ID" value="MET3692315.1"/>
    <property type="molecule type" value="Genomic_DNA"/>
</dbReference>
<proteinExistence type="predicted"/>
<evidence type="ECO:0000313" key="1">
    <source>
        <dbReference type="EMBL" id="MET3692315.1"/>
    </source>
</evidence>
<organism evidence="1 2">
    <name type="scientific">Methylobacterium goesingense</name>
    <dbReference type="NCBI Taxonomy" id="243690"/>
    <lineage>
        <taxon>Bacteria</taxon>
        <taxon>Pseudomonadati</taxon>
        <taxon>Pseudomonadota</taxon>
        <taxon>Alphaproteobacteria</taxon>
        <taxon>Hyphomicrobiales</taxon>
        <taxon>Methylobacteriaceae</taxon>
        <taxon>Methylobacterium</taxon>
    </lineage>
</organism>
<dbReference type="Proteomes" id="UP001549145">
    <property type="component" value="Unassembled WGS sequence"/>
</dbReference>
<comment type="caution">
    <text evidence="1">The sequence shown here is derived from an EMBL/GenBank/DDBJ whole genome shotgun (WGS) entry which is preliminary data.</text>
</comment>
<keyword evidence="2" id="KW-1185">Reference proteome</keyword>